<evidence type="ECO:0000313" key="2">
    <source>
        <dbReference type="Proteomes" id="UP001497535"/>
    </source>
</evidence>
<gene>
    <name evidence="1" type="ORF">MENTE1834_LOCUS44930</name>
</gene>
<dbReference type="EMBL" id="CAVMJV010000144">
    <property type="protein sequence ID" value="CAK5112585.1"/>
    <property type="molecule type" value="Genomic_DNA"/>
</dbReference>
<name>A0ACB1B1Y0_MELEN</name>
<reference evidence="1" key="1">
    <citation type="submission" date="2023-11" db="EMBL/GenBank/DDBJ databases">
        <authorList>
            <person name="Poullet M."/>
        </authorList>
    </citation>
    <scope>NUCLEOTIDE SEQUENCE</scope>
    <source>
        <strain evidence="1">E1834</strain>
    </source>
</reference>
<sequence>MSAKISPQKTSAIKVRKNKPRKMSQKKCPQKYLCKSNPQKSMKLILNLRSKDKNPPIPNNKTLIYLLDDKIYIKNKEDFYKEIEPKGLTTQKYYLILWTNIFFKNEIFLGETKETINKSCSPPLRKIENKKYLEDLERTKNYLEKWKNEAEKLSSEYTSIFK</sequence>
<dbReference type="Proteomes" id="UP001497535">
    <property type="component" value="Unassembled WGS sequence"/>
</dbReference>
<organism evidence="1 2">
    <name type="scientific">Meloidogyne enterolobii</name>
    <name type="common">Root-knot nematode worm</name>
    <name type="synonym">Meloidogyne mayaguensis</name>
    <dbReference type="NCBI Taxonomy" id="390850"/>
    <lineage>
        <taxon>Eukaryota</taxon>
        <taxon>Metazoa</taxon>
        <taxon>Ecdysozoa</taxon>
        <taxon>Nematoda</taxon>
        <taxon>Chromadorea</taxon>
        <taxon>Rhabditida</taxon>
        <taxon>Tylenchina</taxon>
        <taxon>Tylenchomorpha</taxon>
        <taxon>Tylenchoidea</taxon>
        <taxon>Meloidogynidae</taxon>
        <taxon>Meloidogyninae</taxon>
        <taxon>Meloidogyne</taxon>
    </lineage>
</organism>
<keyword evidence="2" id="KW-1185">Reference proteome</keyword>
<accession>A0ACB1B1Y0</accession>
<comment type="caution">
    <text evidence="1">The sequence shown here is derived from an EMBL/GenBank/DDBJ whole genome shotgun (WGS) entry which is preliminary data.</text>
</comment>
<proteinExistence type="predicted"/>
<protein>
    <submittedName>
        <fullName evidence="1">Uncharacterized protein</fullName>
    </submittedName>
</protein>
<evidence type="ECO:0000313" key="1">
    <source>
        <dbReference type="EMBL" id="CAK5112585.1"/>
    </source>
</evidence>